<evidence type="ECO:0000313" key="1">
    <source>
        <dbReference type="EMBL" id="JAD46988.1"/>
    </source>
</evidence>
<reference evidence="1" key="1">
    <citation type="submission" date="2014-09" db="EMBL/GenBank/DDBJ databases">
        <authorList>
            <person name="Magalhaes I.L.F."/>
            <person name="Oliveira U."/>
            <person name="Santos F.R."/>
            <person name="Vidigal T.H.D.A."/>
            <person name="Brescovit A.D."/>
            <person name="Santos A.J."/>
        </authorList>
    </citation>
    <scope>NUCLEOTIDE SEQUENCE</scope>
    <source>
        <tissue evidence="1">Shoot tissue taken approximately 20 cm above the soil surface</tissue>
    </source>
</reference>
<accession>A0A0A9AAL0</accession>
<reference evidence="1" key="2">
    <citation type="journal article" date="2015" name="Data Brief">
        <title>Shoot transcriptome of the giant reed, Arundo donax.</title>
        <authorList>
            <person name="Barrero R.A."/>
            <person name="Guerrero F.D."/>
            <person name="Moolhuijzen P."/>
            <person name="Goolsby J.A."/>
            <person name="Tidwell J."/>
            <person name="Bellgard S.E."/>
            <person name="Bellgard M.I."/>
        </authorList>
    </citation>
    <scope>NUCLEOTIDE SEQUENCE</scope>
    <source>
        <tissue evidence="1">Shoot tissue taken approximately 20 cm above the soil surface</tissue>
    </source>
</reference>
<dbReference type="EMBL" id="GBRH01250907">
    <property type="protein sequence ID" value="JAD46988.1"/>
    <property type="molecule type" value="Transcribed_RNA"/>
</dbReference>
<sequence>MAAPSLSLSLCSPQSPARL</sequence>
<protein>
    <submittedName>
        <fullName evidence="1">Uncharacterized protein</fullName>
    </submittedName>
</protein>
<dbReference type="AlphaFoldDB" id="A0A0A9AAL0"/>
<name>A0A0A9AAL0_ARUDO</name>
<proteinExistence type="predicted"/>
<organism evidence="1">
    <name type="scientific">Arundo donax</name>
    <name type="common">Giant reed</name>
    <name type="synonym">Donax arundinaceus</name>
    <dbReference type="NCBI Taxonomy" id="35708"/>
    <lineage>
        <taxon>Eukaryota</taxon>
        <taxon>Viridiplantae</taxon>
        <taxon>Streptophyta</taxon>
        <taxon>Embryophyta</taxon>
        <taxon>Tracheophyta</taxon>
        <taxon>Spermatophyta</taxon>
        <taxon>Magnoliopsida</taxon>
        <taxon>Liliopsida</taxon>
        <taxon>Poales</taxon>
        <taxon>Poaceae</taxon>
        <taxon>PACMAD clade</taxon>
        <taxon>Arundinoideae</taxon>
        <taxon>Arundineae</taxon>
        <taxon>Arundo</taxon>
    </lineage>
</organism>